<dbReference type="PANTHER" id="PTHR11735:SF11">
    <property type="entry name" value="TRNA THREONYLCARBAMOYLADENOSINE BIOSYNTHESIS PROTEIN TSAB"/>
    <property type="match status" value="1"/>
</dbReference>
<dbReference type="Proteomes" id="UP000240357">
    <property type="component" value="Unassembled WGS sequence"/>
</dbReference>
<protein>
    <submittedName>
        <fullName evidence="2">tRNA (Adenosine(37)-N6)-threonylcarbamoyltransferase complex dimerization subunit type 1 TsaB</fullName>
    </submittedName>
</protein>
<dbReference type="RefSeq" id="WP_106933478.1">
    <property type="nucleotide sequence ID" value="NZ_PYFT01000001.1"/>
</dbReference>
<accession>A0A2T2YPA9</accession>
<dbReference type="PANTHER" id="PTHR11735">
    <property type="entry name" value="TRNA N6-ADENOSINE THREONYLCARBAMOYLTRANSFERASE"/>
    <property type="match status" value="1"/>
</dbReference>
<dbReference type="NCBIfam" id="TIGR03725">
    <property type="entry name" value="T6A_YeaZ"/>
    <property type="match status" value="1"/>
</dbReference>
<evidence type="ECO:0000259" key="1">
    <source>
        <dbReference type="Pfam" id="PF00814"/>
    </source>
</evidence>
<dbReference type="EMBL" id="PYFT01000001">
    <property type="protein sequence ID" value="PSR57309.1"/>
    <property type="molecule type" value="Genomic_DNA"/>
</dbReference>
<dbReference type="Pfam" id="PF00814">
    <property type="entry name" value="TsaD"/>
    <property type="match status" value="1"/>
</dbReference>
<dbReference type="InterPro" id="IPR000905">
    <property type="entry name" value="Gcp-like_dom"/>
</dbReference>
<feature type="domain" description="Gcp-like" evidence="1">
    <location>
        <begin position="33"/>
        <end position="130"/>
    </location>
</feature>
<dbReference type="GO" id="GO:0016740">
    <property type="term" value="F:transferase activity"/>
    <property type="evidence" value="ECO:0007669"/>
    <property type="project" value="UniProtKB-KW"/>
</dbReference>
<evidence type="ECO:0000313" key="2">
    <source>
        <dbReference type="EMBL" id="PSR57309.1"/>
    </source>
</evidence>
<name>A0A2T2YPA9_9BACT</name>
<keyword evidence="2" id="KW-0808">Transferase</keyword>
<dbReference type="GO" id="GO:0005829">
    <property type="term" value="C:cytosol"/>
    <property type="evidence" value="ECO:0007669"/>
    <property type="project" value="TreeGrafter"/>
</dbReference>
<dbReference type="InterPro" id="IPR022496">
    <property type="entry name" value="T6A_TsaB"/>
</dbReference>
<proteinExistence type="predicted"/>
<organism evidence="2 3">
    <name type="scientific">Adhaeribacter arboris</name>
    <dbReference type="NCBI Taxonomy" id="2072846"/>
    <lineage>
        <taxon>Bacteria</taxon>
        <taxon>Pseudomonadati</taxon>
        <taxon>Bacteroidota</taxon>
        <taxon>Cytophagia</taxon>
        <taxon>Cytophagales</taxon>
        <taxon>Hymenobacteraceae</taxon>
        <taxon>Adhaeribacter</taxon>
    </lineage>
</organism>
<keyword evidence="3" id="KW-1185">Reference proteome</keyword>
<dbReference type="OrthoDB" id="9784166at2"/>
<reference evidence="2 3" key="1">
    <citation type="submission" date="2018-03" db="EMBL/GenBank/DDBJ databases">
        <title>Adhaeribacter sp. HMF7605 Genome sequencing and assembly.</title>
        <authorList>
            <person name="Kang H."/>
            <person name="Kang J."/>
            <person name="Cha I."/>
            <person name="Kim H."/>
            <person name="Joh K."/>
        </authorList>
    </citation>
    <scope>NUCLEOTIDE SEQUENCE [LARGE SCALE GENOMIC DNA]</scope>
    <source>
        <strain evidence="2 3">HMF7605</strain>
    </source>
</reference>
<dbReference type="AlphaFoldDB" id="A0A2T2YPA9"/>
<comment type="caution">
    <text evidence="2">The sequence shown here is derived from an EMBL/GenBank/DDBJ whole genome shotgun (WGS) entry which is preliminary data.</text>
</comment>
<dbReference type="Gene3D" id="3.30.420.40">
    <property type="match status" value="2"/>
</dbReference>
<sequence length="229" mass="25293">MALILALETSSAICSVALYQNQELLALTELQLEKSHSSHTTVIISQILENCSLTLQDLSAVAVSGGPGSYTGLRIGSAIAKGLCYSLDIPLIEVSTLYALAYSLIQVIPNPEYYLYCPMLDARRMEVYCCLLNSDLQELLPVSPVILTNKSFEDFISQNPVIFLGSGASKFQKLIENSPRTLFHANVSLSAKPIGVLAYNKYKNHQFEDVAYYEPFYLKEVYITASNKS</sequence>
<dbReference type="GO" id="GO:0002949">
    <property type="term" value="P:tRNA threonylcarbamoyladenosine modification"/>
    <property type="evidence" value="ECO:0007669"/>
    <property type="project" value="InterPro"/>
</dbReference>
<dbReference type="CDD" id="cd24032">
    <property type="entry name" value="ASKHA_NBD_TsaB"/>
    <property type="match status" value="1"/>
</dbReference>
<evidence type="ECO:0000313" key="3">
    <source>
        <dbReference type="Proteomes" id="UP000240357"/>
    </source>
</evidence>
<dbReference type="InterPro" id="IPR043129">
    <property type="entry name" value="ATPase_NBD"/>
</dbReference>
<dbReference type="SUPFAM" id="SSF53067">
    <property type="entry name" value="Actin-like ATPase domain"/>
    <property type="match status" value="2"/>
</dbReference>
<gene>
    <name evidence="2" type="primary">tsaB</name>
    <name evidence="2" type="ORF">AHMF7605_14165</name>
</gene>